<dbReference type="InterPro" id="IPR050275">
    <property type="entry name" value="PGM_Phosphatase"/>
</dbReference>
<proteinExistence type="predicted"/>
<name>C0D8B3_9FIRM</name>
<dbReference type="Proteomes" id="UP000004756">
    <property type="component" value="Unassembled WGS sequence"/>
</dbReference>
<dbReference type="GO" id="GO:0016791">
    <property type="term" value="F:phosphatase activity"/>
    <property type="evidence" value="ECO:0007669"/>
    <property type="project" value="TreeGrafter"/>
</dbReference>
<feature type="binding site" evidence="2">
    <location>
        <position position="72"/>
    </location>
    <ligand>
        <name>substrate</name>
    </ligand>
</feature>
<dbReference type="Gene3D" id="3.40.50.1240">
    <property type="entry name" value="Phosphoglycerate mutase-like"/>
    <property type="match status" value="1"/>
</dbReference>
<evidence type="ECO:0000256" key="2">
    <source>
        <dbReference type="PIRSR" id="PIRSR613078-2"/>
    </source>
</evidence>
<dbReference type="AlphaFoldDB" id="C0D8B3"/>
<organism evidence="3 4">
    <name type="scientific">[Clostridium] asparagiforme DSM 15981</name>
    <dbReference type="NCBI Taxonomy" id="518636"/>
    <lineage>
        <taxon>Bacteria</taxon>
        <taxon>Bacillati</taxon>
        <taxon>Bacillota</taxon>
        <taxon>Clostridia</taxon>
        <taxon>Lachnospirales</taxon>
        <taxon>Lachnospiraceae</taxon>
        <taxon>Enterocloster</taxon>
    </lineage>
</organism>
<protein>
    <submittedName>
        <fullName evidence="3">Phosphoglycerate mutase family protein</fullName>
    </submittedName>
</protein>
<dbReference type="SUPFAM" id="SSF53254">
    <property type="entry name" value="Phosphoglycerate mutase-like"/>
    <property type="match status" value="1"/>
</dbReference>
<dbReference type="InterPro" id="IPR029033">
    <property type="entry name" value="His_PPase_superfam"/>
</dbReference>
<reference evidence="3 4" key="1">
    <citation type="submission" date="2009-01" db="EMBL/GenBank/DDBJ databases">
        <authorList>
            <person name="Fulton L."/>
            <person name="Clifton S."/>
            <person name="Fulton B."/>
            <person name="Xu J."/>
            <person name="Minx P."/>
            <person name="Pepin K.H."/>
            <person name="Johnson M."/>
            <person name="Bhonagiri V."/>
            <person name="Nash W.E."/>
            <person name="Mardis E.R."/>
            <person name="Wilson R.K."/>
        </authorList>
    </citation>
    <scope>NUCLEOTIDE SEQUENCE [LARGE SCALE GENOMIC DNA]</scope>
    <source>
        <strain evidence="3 4">DSM 15981</strain>
    </source>
</reference>
<evidence type="ECO:0000313" key="4">
    <source>
        <dbReference type="Proteomes" id="UP000004756"/>
    </source>
</evidence>
<evidence type="ECO:0000256" key="1">
    <source>
        <dbReference type="PIRSR" id="PIRSR613078-1"/>
    </source>
</evidence>
<gene>
    <name evidence="3" type="ORF">CLOSTASPAR_05511</name>
</gene>
<feature type="active site" description="Proton donor/acceptor" evidence="1">
    <location>
        <position position="96"/>
    </location>
</feature>
<dbReference type="Pfam" id="PF00300">
    <property type="entry name" value="His_Phos_1"/>
    <property type="match status" value="1"/>
</dbReference>
<dbReference type="EMBL" id="ACCJ01000450">
    <property type="protein sequence ID" value="EEG52429.1"/>
    <property type="molecule type" value="Genomic_DNA"/>
</dbReference>
<comment type="caution">
    <text evidence="3">The sequence shown here is derived from an EMBL/GenBank/DDBJ whole genome shotgun (WGS) entry which is preliminary data.</text>
</comment>
<dbReference type="HOGENOM" id="CLU_033323_9_5_9"/>
<dbReference type="CDD" id="cd07067">
    <property type="entry name" value="HP_PGM_like"/>
    <property type="match status" value="1"/>
</dbReference>
<feature type="active site" description="Tele-phosphohistidine intermediate" evidence="1">
    <location>
        <position position="20"/>
    </location>
</feature>
<dbReference type="PANTHER" id="PTHR48100:SF1">
    <property type="entry name" value="HISTIDINE PHOSPHATASE FAMILY PROTEIN-RELATED"/>
    <property type="match status" value="1"/>
</dbReference>
<reference evidence="3 4" key="2">
    <citation type="submission" date="2009-02" db="EMBL/GenBank/DDBJ databases">
        <title>Draft genome sequence of Clostridium asparagiforme (DSM 15981).</title>
        <authorList>
            <person name="Sudarsanam P."/>
            <person name="Ley R."/>
            <person name="Guruge J."/>
            <person name="Turnbaugh P.J."/>
            <person name="Mahowald M."/>
            <person name="Liep D."/>
            <person name="Gordon J."/>
        </authorList>
    </citation>
    <scope>NUCLEOTIDE SEQUENCE [LARGE SCALE GENOMIC DNA]</scope>
    <source>
        <strain evidence="3 4">DSM 15981</strain>
    </source>
</reference>
<dbReference type="PANTHER" id="PTHR48100">
    <property type="entry name" value="BROAD-SPECIFICITY PHOSPHATASE YOR283W-RELATED"/>
    <property type="match status" value="1"/>
</dbReference>
<evidence type="ECO:0000313" key="3">
    <source>
        <dbReference type="EMBL" id="EEG52429.1"/>
    </source>
</evidence>
<dbReference type="GO" id="GO:0005737">
    <property type="term" value="C:cytoplasm"/>
    <property type="evidence" value="ECO:0007669"/>
    <property type="project" value="TreeGrafter"/>
</dbReference>
<keyword evidence="4" id="KW-1185">Reference proteome</keyword>
<accession>C0D8B3</accession>
<sequence>MRKYILGELSKMKTIITIHHTQSVHHTNGMVGSWTDWDLTELGINQAINIGKKLQQELSGRAFIMYTSDLKRSKQTADHIAAYLGLKPILRNELRERNLGKCCGKSVHWLKENMELQEKTVDDRLFSDAESRRDVWNRLKPFFNEIMTNNERNIIIVSHGDLLSVFYAMFMSLEAESLNHSEIFGLPGGVSYLHENETGKRIIKKISDMSYIK</sequence>
<dbReference type="SMART" id="SM00855">
    <property type="entry name" value="PGAM"/>
    <property type="match status" value="1"/>
</dbReference>
<dbReference type="InterPro" id="IPR013078">
    <property type="entry name" value="His_Pase_superF_clade-1"/>
</dbReference>